<evidence type="ECO:0000256" key="5">
    <source>
        <dbReference type="ARBA" id="ARBA00023242"/>
    </source>
</evidence>
<feature type="compositionally biased region" description="Basic and acidic residues" evidence="11">
    <location>
        <begin position="38"/>
        <end position="54"/>
    </location>
</feature>
<feature type="compositionally biased region" description="Basic residues" evidence="11">
    <location>
        <begin position="241"/>
        <end position="250"/>
    </location>
</feature>
<dbReference type="GO" id="GO:0030182">
    <property type="term" value="P:neuron differentiation"/>
    <property type="evidence" value="ECO:0000318"/>
    <property type="project" value="GO_Central"/>
</dbReference>
<evidence type="ECO:0000256" key="7">
    <source>
        <dbReference type="ARBA" id="ARBA00040558"/>
    </source>
</evidence>
<keyword evidence="14" id="KW-1185">Reference proteome</keyword>
<evidence type="ECO:0000256" key="2">
    <source>
        <dbReference type="ARBA" id="ARBA00022491"/>
    </source>
</evidence>
<feature type="compositionally biased region" description="Pro residues" evidence="11">
    <location>
        <begin position="360"/>
        <end position="377"/>
    </location>
</feature>
<dbReference type="Ensembl" id="ENSOANT00000057733.1">
    <property type="protein sequence ID" value="ENSOANP00000037403.1"/>
    <property type="gene ID" value="ENSOANG00000049175.1"/>
</dbReference>
<dbReference type="AlphaFoldDB" id="A0A6I8N981"/>
<name>A0A6I8N981_ORNAN</name>
<evidence type="ECO:0000256" key="1">
    <source>
        <dbReference type="ARBA" id="ARBA00004123"/>
    </source>
</evidence>
<proteinExistence type="predicted"/>
<dbReference type="GO" id="GO:0005634">
    <property type="term" value="C:nucleus"/>
    <property type="evidence" value="ECO:0000318"/>
    <property type="project" value="GO_Central"/>
</dbReference>
<dbReference type="Pfam" id="PF00010">
    <property type="entry name" value="HLH"/>
    <property type="match status" value="1"/>
</dbReference>
<sequence>RNEASLPLVQRPSPPKAAPPLRLVRPPPSCPRPGLRPLEIRRRGGAGGERRPAGEAHGGGGGGAGSPACPGGVSLFGGGGGEGARIRSLLRDPPKIHPGGWATRWEGGAGRGGTPGGALGRSQGRKGALRGATRGARGRTRAPPGRKGAHRGATRAQGGAPGRHPGARGRTGAPPGAQGGALGRKGEHPGATRAQGGAPGRRSRAPPGGAAGREGAPEERHEGALLPGGAGEGRLPAGRSAQRRARRPRPAMKAVSPVRPSGRRAPSGPGGEPGLRGSGEAVARCKPAGGPEEEAAAAAAAATLCLQCDMNDCYSRLKKLVPTIPPNKKVSKVEILQHVIDYILDLQLALDTHPALLRSPQPPAQPPHAPANGPPARTPLTALNADPVSRRGGGGGRAGVCKRVQACASVCGRAGGGSVSVHACVCSWAWVSMGVRARMCRLEHACAAGRERACERA</sequence>
<feature type="compositionally biased region" description="Low complexity" evidence="11">
    <location>
        <begin position="256"/>
        <end position="267"/>
    </location>
</feature>
<keyword evidence="2" id="KW-0678">Repressor</keyword>
<keyword evidence="5" id="KW-0539">Nucleus</keyword>
<organism evidence="13 14">
    <name type="scientific">Ornithorhynchus anatinus</name>
    <name type="common">Duckbill platypus</name>
    <dbReference type="NCBI Taxonomy" id="9258"/>
    <lineage>
        <taxon>Eukaryota</taxon>
        <taxon>Metazoa</taxon>
        <taxon>Chordata</taxon>
        <taxon>Craniata</taxon>
        <taxon>Vertebrata</taxon>
        <taxon>Euteleostomi</taxon>
        <taxon>Mammalia</taxon>
        <taxon>Monotremata</taxon>
        <taxon>Ornithorhynchidae</taxon>
        <taxon>Ornithorhynchus</taxon>
    </lineage>
</organism>
<comment type="subunit">
    <text evidence="6">Heterodimer with other HLH proteins.</text>
</comment>
<dbReference type="PANTHER" id="PTHR11723:SF6">
    <property type="entry name" value="DNA-BINDING PROTEIN INHIBITOR ID-4"/>
    <property type="match status" value="1"/>
</dbReference>
<feature type="domain" description="BHLH" evidence="12">
    <location>
        <begin position="294"/>
        <end position="346"/>
    </location>
</feature>
<dbReference type="SMART" id="SM00353">
    <property type="entry name" value="HLH"/>
    <property type="match status" value="1"/>
</dbReference>
<dbReference type="FunFam" id="4.10.280.10:FF:000048">
    <property type="entry name" value="DNA-binding protein inhibitor ID-4"/>
    <property type="match status" value="1"/>
</dbReference>
<feature type="compositionally biased region" description="Low complexity" evidence="11">
    <location>
        <begin position="155"/>
        <end position="176"/>
    </location>
</feature>
<dbReference type="InterPro" id="IPR036638">
    <property type="entry name" value="HLH_DNA-bd_sf"/>
</dbReference>
<dbReference type="InterPro" id="IPR011598">
    <property type="entry name" value="bHLH_dom"/>
</dbReference>
<evidence type="ECO:0000256" key="3">
    <source>
        <dbReference type="ARBA" id="ARBA00023015"/>
    </source>
</evidence>
<keyword evidence="3" id="KW-0805">Transcription regulation</keyword>
<accession>A0A6I8N981</accession>
<feature type="region of interest" description="Disordered" evidence="11">
    <location>
        <begin position="1"/>
        <end position="287"/>
    </location>
</feature>
<evidence type="ECO:0000313" key="13">
    <source>
        <dbReference type="Ensembl" id="ENSOANP00000037403.1"/>
    </source>
</evidence>
<dbReference type="GO" id="GO:0003714">
    <property type="term" value="F:transcription corepressor activity"/>
    <property type="evidence" value="ECO:0000318"/>
    <property type="project" value="GO_Central"/>
</dbReference>
<evidence type="ECO:0000256" key="9">
    <source>
        <dbReference type="ARBA" id="ARBA00043118"/>
    </source>
</evidence>
<dbReference type="PANTHER" id="PTHR11723">
    <property type="entry name" value="DNA-BINDING PROTEIN INHIBITOR"/>
    <property type="match status" value="1"/>
</dbReference>
<reference evidence="13 14" key="1">
    <citation type="journal article" date="2008" name="Nature">
        <title>Genome analysis of the platypus reveals unique signatures of evolution.</title>
        <authorList>
            <person name="Warren W.C."/>
            <person name="Hillier L.W."/>
            <person name="Marshall Graves J.A."/>
            <person name="Birney E."/>
            <person name="Ponting C.P."/>
            <person name="Grutzner F."/>
            <person name="Belov K."/>
            <person name="Miller W."/>
            <person name="Clarke L."/>
            <person name="Chinwalla A.T."/>
            <person name="Yang S.P."/>
            <person name="Heger A."/>
            <person name="Locke D.P."/>
            <person name="Miethke P."/>
            <person name="Waters P.D."/>
            <person name="Veyrunes F."/>
            <person name="Fulton L."/>
            <person name="Fulton B."/>
            <person name="Graves T."/>
            <person name="Wallis J."/>
            <person name="Puente X.S."/>
            <person name="Lopez-Otin C."/>
            <person name="Ordonez G.R."/>
            <person name="Eichler E.E."/>
            <person name="Chen L."/>
            <person name="Cheng Z."/>
            <person name="Deakin J.E."/>
            <person name="Alsop A."/>
            <person name="Thompson K."/>
            <person name="Kirby P."/>
            <person name="Papenfuss A.T."/>
            <person name="Wakefield M.J."/>
            <person name="Olender T."/>
            <person name="Lancet D."/>
            <person name="Huttley G.A."/>
            <person name="Smit A.F."/>
            <person name="Pask A."/>
            <person name="Temple-Smith P."/>
            <person name="Batzer M.A."/>
            <person name="Walker J.A."/>
            <person name="Konkel M.K."/>
            <person name="Harris R.S."/>
            <person name="Whittington C.M."/>
            <person name="Wong E.S."/>
            <person name="Gemmell N.J."/>
            <person name="Buschiazzo E."/>
            <person name="Vargas Jentzsch I.M."/>
            <person name="Merkel A."/>
            <person name="Schmitz J."/>
            <person name="Zemann A."/>
            <person name="Churakov G."/>
            <person name="Kriegs J.O."/>
            <person name="Brosius J."/>
            <person name="Murchison E.P."/>
            <person name="Sachidanandam R."/>
            <person name="Smith C."/>
            <person name="Hannon G.J."/>
            <person name="Tsend-Ayush E."/>
            <person name="McMillan D."/>
            <person name="Attenborough R."/>
            <person name="Rens W."/>
            <person name="Ferguson-Smith M."/>
            <person name="Lefevre C.M."/>
            <person name="Sharp J.A."/>
            <person name="Nicholas K.R."/>
            <person name="Ray D.A."/>
            <person name="Kube M."/>
            <person name="Reinhardt R."/>
            <person name="Pringle T.H."/>
            <person name="Taylor J."/>
            <person name="Jones R.C."/>
            <person name="Nixon B."/>
            <person name="Dacheux J.L."/>
            <person name="Niwa H."/>
            <person name="Sekita Y."/>
            <person name="Huang X."/>
            <person name="Stark A."/>
            <person name="Kheradpour P."/>
            <person name="Kellis M."/>
            <person name="Flicek P."/>
            <person name="Chen Y."/>
            <person name="Webber C."/>
            <person name="Hardison R."/>
            <person name="Nelson J."/>
            <person name="Hallsworth-Pepin K."/>
            <person name="Delehaunty K."/>
            <person name="Markovic C."/>
            <person name="Minx P."/>
            <person name="Feng Y."/>
            <person name="Kremitzki C."/>
            <person name="Mitreva M."/>
            <person name="Glasscock J."/>
            <person name="Wylie T."/>
            <person name="Wohldmann P."/>
            <person name="Thiru P."/>
            <person name="Nhan M.N."/>
            <person name="Pohl C.S."/>
            <person name="Smith S.M."/>
            <person name="Hou S."/>
            <person name="Nefedov M."/>
            <person name="de Jong P.J."/>
            <person name="Renfree M.B."/>
            <person name="Mardis E.R."/>
            <person name="Wilson R.K."/>
        </authorList>
    </citation>
    <scope>NUCLEOTIDE SEQUENCE [LARGE SCALE GENOMIC DNA]</scope>
    <source>
        <strain evidence="13 14">Glennie</strain>
    </source>
</reference>
<evidence type="ECO:0000256" key="6">
    <source>
        <dbReference type="ARBA" id="ARBA00038627"/>
    </source>
</evidence>
<dbReference type="OMA" id="WATRWEG"/>
<reference evidence="13" key="3">
    <citation type="submission" date="2025-09" db="UniProtKB">
        <authorList>
            <consortium name="Ensembl"/>
        </authorList>
    </citation>
    <scope>IDENTIFICATION</scope>
    <source>
        <strain evidence="13">Glennie</strain>
    </source>
</reference>
<dbReference type="GO" id="GO:0046983">
    <property type="term" value="F:protein dimerization activity"/>
    <property type="evidence" value="ECO:0007669"/>
    <property type="project" value="InterPro"/>
</dbReference>
<dbReference type="GeneTree" id="ENSGT00940000162435"/>
<feature type="compositionally biased region" description="Gly residues" evidence="11">
    <location>
        <begin position="56"/>
        <end position="65"/>
    </location>
</feature>
<evidence type="ECO:0000256" key="8">
    <source>
        <dbReference type="ARBA" id="ARBA00042952"/>
    </source>
</evidence>
<feature type="region of interest" description="Disordered" evidence="11">
    <location>
        <begin position="358"/>
        <end position="379"/>
    </location>
</feature>
<keyword evidence="4" id="KW-0804">Transcription</keyword>
<dbReference type="CDD" id="cd19694">
    <property type="entry name" value="bHLH_dnHLH_ID4"/>
    <property type="match status" value="1"/>
</dbReference>
<feature type="compositionally biased region" description="Low complexity" evidence="11">
    <location>
        <begin position="129"/>
        <end position="146"/>
    </location>
</feature>
<dbReference type="PROSITE" id="PS50888">
    <property type="entry name" value="BHLH"/>
    <property type="match status" value="1"/>
</dbReference>
<feature type="compositionally biased region" description="Gly residues" evidence="11">
    <location>
        <begin position="74"/>
        <end position="83"/>
    </location>
</feature>
<evidence type="ECO:0000256" key="4">
    <source>
        <dbReference type="ARBA" id="ARBA00023163"/>
    </source>
</evidence>
<evidence type="ECO:0000259" key="12">
    <source>
        <dbReference type="PROSITE" id="PS50888"/>
    </source>
</evidence>
<comment type="subcellular location">
    <subcellularLocation>
        <location evidence="1">Nucleus</location>
    </subcellularLocation>
</comment>
<feature type="compositionally biased region" description="Gly residues" evidence="11">
    <location>
        <begin position="107"/>
        <end position="119"/>
    </location>
</feature>
<protein>
    <recommendedName>
        <fullName evidence="7">DNA-binding protein inhibitor ID-4</fullName>
    </recommendedName>
    <alternativeName>
        <fullName evidence="9">Inhibitor of DNA binding 4</fullName>
    </alternativeName>
    <alternativeName>
        <fullName evidence="8">Inhibitor of differentiation 4</fullName>
    </alternativeName>
</protein>
<dbReference type="GO" id="GO:0000122">
    <property type="term" value="P:negative regulation of transcription by RNA polymerase II"/>
    <property type="evidence" value="ECO:0000318"/>
    <property type="project" value="GO_Central"/>
</dbReference>
<reference evidence="13" key="2">
    <citation type="submission" date="2025-08" db="UniProtKB">
        <authorList>
            <consortium name="Ensembl"/>
        </authorList>
    </citation>
    <scope>IDENTIFICATION</scope>
    <source>
        <strain evidence="13">Glennie</strain>
    </source>
</reference>
<dbReference type="InterPro" id="IPR026052">
    <property type="entry name" value="DNA-bd_prot-inh"/>
</dbReference>
<comment type="function">
    <text evidence="10">Transcriptional regulator (lacking a basic DNA binding domain) which negatively regulates the basic helix-loop-helix (bHLH) transcription factors by forming heterodimers and inhibiting their DNA binding and transcriptional activity. Implicated in regulating a variety of cellular processes, including cellular growth, senescence, differentiation, apoptosis, angiogenesis, and neoplastic transformation.</text>
</comment>
<dbReference type="Gene3D" id="4.10.280.10">
    <property type="entry name" value="Helix-loop-helix DNA-binding domain"/>
    <property type="match status" value="1"/>
</dbReference>
<evidence type="ECO:0000256" key="10">
    <source>
        <dbReference type="ARBA" id="ARBA00058605"/>
    </source>
</evidence>
<dbReference type="SUPFAM" id="SSF47459">
    <property type="entry name" value="HLH, helix-loop-helix DNA-binding domain"/>
    <property type="match status" value="1"/>
</dbReference>
<evidence type="ECO:0000256" key="11">
    <source>
        <dbReference type="SAM" id="MobiDB-lite"/>
    </source>
</evidence>
<dbReference type="Proteomes" id="UP000002279">
    <property type="component" value="Chromosome X2"/>
</dbReference>
<dbReference type="GO" id="GO:0005737">
    <property type="term" value="C:cytoplasm"/>
    <property type="evidence" value="ECO:0007669"/>
    <property type="project" value="InterPro"/>
</dbReference>
<dbReference type="Bgee" id="ENSOANG00000049175">
    <property type="expression patterns" value="Expressed in cerebellum and 6 other cell types or tissues"/>
</dbReference>
<evidence type="ECO:0000313" key="14">
    <source>
        <dbReference type="Proteomes" id="UP000002279"/>
    </source>
</evidence>
<dbReference type="InParanoid" id="A0A6I8N981"/>
<feature type="compositionally biased region" description="Gly residues" evidence="11">
    <location>
        <begin position="268"/>
        <end position="277"/>
    </location>
</feature>